<name>A0AAE0M072_9PEZI</name>
<protein>
    <submittedName>
        <fullName evidence="1">Uncharacterized protein</fullName>
    </submittedName>
</protein>
<proteinExistence type="predicted"/>
<evidence type="ECO:0000313" key="2">
    <source>
        <dbReference type="Proteomes" id="UP001283341"/>
    </source>
</evidence>
<evidence type="ECO:0000313" key="1">
    <source>
        <dbReference type="EMBL" id="KAK3314252.1"/>
    </source>
</evidence>
<reference evidence="1" key="1">
    <citation type="journal article" date="2023" name="Mol. Phylogenet. Evol.">
        <title>Genome-scale phylogeny and comparative genomics of the fungal order Sordariales.</title>
        <authorList>
            <person name="Hensen N."/>
            <person name="Bonometti L."/>
            <person name="Westerberg I."/>
            <person name="Brannstrom I.O."/>
            <person name="Guillou S."/>
            <person name="Cros-Aarteil S."/>
            <person name="Calhoun S."/>
            <person name="Haridas S."/>
            <person name="Kuo A."/>
            <person name="Mondo S."/>
            <person name="Pangilinan J."/>
            <person name="Riley R."/>
            <person name="LaButti K."/>
            <person name="Andreopoulos B."/>
            <person name="Lipzen A."/>
            <person name="Chen C."/>
            <person name="Yan M."/>
            <person name="Daum C."/>
            <person name="Ng V."/>
            <person name="Clum A."/>
            <person name="Steindorff A."/>
            <person name="Ohm R.A."/>
            <person name="Martin F."/>
            <person name="Silar P."/>
            <person name="Natvig D.O."/>
            <person name="Lalanne C."/>
            <person name="Gautier V."/>
            <person name="Ament-Velasquez S.L."/>
            <person name="Kruys A."/>
            <person name="Hutchinson M.I."/>
            <person name="Powell A.J."/>
            <person name="Barry K."/>
            <person name="Miller A.N."/>
            <person name="Grigoriev I.V."/>
            <person name="Debuchy R."/>
            <person name="Gladieux P."/>
            <person name="Hiltunen Thoren M."/>
            <person name="Johannesson H."/>
        </authorList>
    </citation>
    <scope>NUCLEOTIDE SEQUENCE</scope>
    <source>
        <strain evidence="1">CBS 118394</strain>
    </source>
</reference>
<sequence>MTSEAHGVLLWARVRANLSASAFSSLHWELSSIPFGTITFLASDSPVPAPHYSENRKLTKQTIDVSEYQLFQCLQAAPQPASQSILLSVPSSAFVSLWCTVPRMTTTTSLQDQDILSANIALATIVAKFTAIPLPAIPFRNTIT</sequence>
<keyword evidence="2" id="KW-1185">Reference proteome</keyword>
<accession>A0AAE0M072</accession>
<gene>
    <name evidence="1" type="ORF">B0H66DRAFT_630773</name>
</gene>
<organism evidence="1 2">
    <name type="scientific">Apodospora peruviana</name>
    <dbReference type="NCBI Taxonomy" id="516989"/>
    <lineage>
        <taxon>Eukaryota</taxon>
        <taxon>Fungi</taxon>
        <taxon>Dikarya</taxon>
        <taxon>Ascomycota</taxon>
        <taxon>Pezizomycotina</taxon>
        <taxon>Sordariomycetes</taxon>
        <taxon>Sordariomycetidae</taxon>
        <taxon>Sordariales</taxon>
        <taxon>Lasiosphaeriaceae</taxon>
        <taxon>Apodospora</taxon>
    </lineage>
</organism>
<reference evidence="1" key="2">
    <citation type="submission" date="2023-06" db="EMBL/GenBank/DDBJ databases">
        <authorList>
            <consortium name="Lawrence Berkeley National Laboratory"/>
            <person name="Haridas S."/>
            <person name="Hensen N."/>
            <person name="Bonometti L."/>
            <person name="Westerberg I."/>
            <person name="Brannstrom I.O."/>
            <person name="Guillou S."/>
            <person name="Cros-Aarteil S."/>
            <person name="Calhoun S."/>
            <person name="Kuo A."/>
            <person name="Mondo S."/>
            <person name="Pangilinan J."/>
            <person name="Riley R."/>
            <person name="Labutti K."/>
            <person name="Andreopoulos B."/>
            <person name="Lipzen A."/>
            <person name="Chen C."/>
            <person name="Yanf M."/>
            <person name="Daum C."/>
            <person name="Ng V."/>
            <person name="Clum A."/>
            <person name="Steindorff A."/>
            <person name="Ohm R."/>
            <person name="Martin F."/>
            <person name="Silar P."/>
            <person name="Natvig D."/>
            <person name="Lalanne C."/>
            <person name="Gautier V."/>
            <person name="Ament-Velasquez S.L."/>
            <person name="Kruys A."/>
            <person name="Hutchinson M.I."/>
            <person name="Powell A.J."/>
            <person name="Barry K."/>
            <person name="Miller A.N."/>
            <person name="Grigoriev I.V."/>
            <person name="Debuchy R."/>
            <person name="Gladieux P."/>
            <person name="Thoren M.H."/>
            <person name="Johannesson H."/>
        </authorList>
    </citation>
    <scope>NUCLEOTIDE SEQUENCE</scope>
    <source>
        <strain evidence="1">CBS 118394</strain>
    </source>
</reference>
<comment type="caution">
    <text evidence="1">The sequence shown here is derived from an EMBL/GenBank/DDBJ whole genome shotgun (WGS) entry which is preliminary data.</text>
</comment>
<dbReference type="EMBL" id="JAUEDM010000007">
    <property type="protein sequence ID" value="KAK3314252.1"/>
    <property type="molecule type" value="Genomic_DNA"/>
</dbReference>
<dbReference type="AlphaFoldDB" id="A0AAE0M072"/>
<dbReference type="Proteomes" id="UP001283341">
    <property type="component" value="Unassembled WGS sequence"/>
</dbReference>